<feature type="region of interest" description="Disordered" evidence="1">
    <location>
        <begin position="63"/>
        <end position="107"/>
    </location>
</feature>
<proteinExistence type="predicted"/>
<protein>
    <submittedName>
        <fullName evidence="2">Uncharacterized protein</fullName>
    </submittedName>
</protein>
<sequence>MACAYWSAVMQQGALAGRQQPQQRRLGTVPHVSRREGASSAGPNRGRTVPAFCVQATAVATNPLHGQEPPQACTNSRGKEDAEARGSGSGAREPTLQLPVTPGAVATPPASEAAAAATVTITGAAAAAAAAAAVHGLGEYRGDDAPLQLLQRGVLDAACAPVASAIAAATAGRPPSDAALATPSYFACPAPAPAPEERYAEPERTGTLSPSPGTDAPRALPPYTRYHPSLDSLAPSVRPAPRSYEPFLRHHVTHVKLQGVEPSMIQPGYQQRLRELIHARTGRWLSHVYVRAGCIELVLDCEEWGSGVLSLTRGSPAASWSHCDSCGGGEAPGSSGEGQTEAQGQAQDGAGACVGADVGLGCGGSAGVGGEAGECTCRGSAAGLVRGCCAARPPRVPADMSSRLSCCTDSSGSSGGGGSFKDGAAAAGQQCCAEHGGGGPGSRRGEAQAPGCGGGRPQPRTLKPPRAPQCAANPTARHLSASTDQPGSSETRPDSGPEAGYAAATHPDTSAGETGRPTHPPLREPFECSANGLGAWEVVHALQLQRQRQPGGGETGGCSSGGVGVGAGNPHATAVAAMSPSLLEGRAAAEASAAAGMALCWALCDGEGERASAGGFGAGTGPGGPLPGSGPALNAARGSGDGDGSDGSGMHVHSSASAASLLIEGQATTRPLCGSTTGAALGLPRIASLEPRVLLAAPTHPSPHQPPPPPPTSATAAAAAAAAGHAYGSGSGTAAGASRSGRGEGQGAAVDDGGQGPSLTLKAVVRCSPQLLSGGSLELLVRSEGRYLPARVTATATASSTASAPPHPQPHGGDDAAAAAGGDTDGRLSFTIELPLAALSAPLCPGIVLVDLRLRDVPVHAAPVVVVRDPHMAAELRGALAGPGALAGAGAGAGGRLLSDDDRDSLLMDLGTWGFHAATVAARRAREAAAAPLRSPQLQPRRQAGRAAGPAAADAGCTAAPSGQGVDCNGGGDEGGVDRLGLLGLHLLRYSLAAGWWRSAASLAADLAAIGVQEGAAVLRAAVEAADAPATAATATAEAAPAPAAAVAGSAAGGAAAGCSSTRVVNSGVPPAPVGAEGLRAAAPAAAVPPVMATAAVIVSAVRSTETCAAAAMERRLKPSRSREVAVGALARGSHGAPPPGGPASTAAVIAGGSALRHRRSSVVGPALGSQAAADWAAHGALLARCGGGGGSSSSCSAGGRGVTAAEAVEAEAVEAEAELSSPPPLGVWGALRVVLGLVRVSPAEAEAEEAAYQVFAAPRMAAHGYICTVLDLLSLSTLLVHTSWREPGEARGRGWVTLLACWVGPLELAASLVHRRRGGGGGGGGGGGAAGRDWDWPRFHEVRTEARGVCGLMKGLSAMKGLTAHTVQVRCGAALVDALACTSSGSDSGRCCAPHHSPPPPPCG</sequence>
<organism evidence="2 3">
    <name type="scientific">Pleodorina starrii</name>
    <dbReference type="NCBI Taxonomy" id="330485"/>
    <lineage>
        <taxon>Eukaryota</taxon>
        <taxon>Viridiplantae</taxon>
        <taxon>Chlorophyta</taxon>
        <taxon>core chlorophytes</taxon>
        <taxon>Chlorophyceae</taxon>
        <taxon>CS clade</taxon>
        <taxon>Chlamydomonadales</taxon>
        <taxon>Volvocaceae</taxon>
        <taxon>Pleodorina</taxon>
    </lineage>
</organism>
<evidence type="ECO:0000313" key="3">
    <source>
        <dbReference type="Proteomes" id="UP001165080"/>
    </source>
</evidence>
<feature type="region of interest" description="Disordered" evidence="1">
    <location>
        <begin position="797"/>
        <end position="822"/>
    </location>
</feature>
<dbReference type="Proteomes" id="UP001165080">
    <property type="component" value="Unassembled WGS sequence"/>
</dbReference>
<feature type="compositionally biased region" description="Low complexity" evidence="1">
    <location>
        <begin position="629"/>
        <end position="638"/>
    </location>
</feature>
<feature type="compositionally biased region" description="Pro residues" evidence="1">
    <location>
        <begin position="700"/>
        <end position="712"/>
    </location>
</feature>
<keyword evidence="3" id="KW-1185">Reference proteome</keyword>
<evidence type="ECO:0000313" key="2">
    <source>
        <dbReference type="EMBL" id="GLC62063.1"/>
    </source>
</evidence>
<dbReference type="EMBL" id="BRXU01000057">
    <property type="protein sequence ID" value="GLC62063.1"/>
    <property type="molecule type" value="Genomic_DNA"/>
</dbReference>
<feature type="region of interest" description="Disordered" evidence="1">
    <location>
        <begin position="435"/>
        <end position="528"/>
    </location>
</feature>
<feature type="region of interest" description="Disordered" evidence="1">
    <location>
        <begin position="697"/>
        <end position="754"/>
    </location>
</feature>
<accession>A0A9W6C194</accession>
<feature type="compositionally biased region" description="Basic and acidic residues" evidence="1">
    <location>
        <begin position="195"/>
        <end position="204"/>
    </location>
</feature>
<feature type="compositionally biased region" description="Polar residues" evidence="1">
    <location>
        <begin position="480"/>
        <end position="490"/>
    </location>
</feature>
<feature type="region of interest" description="Disordered" evidence="1">
    <location>
        <begin position="192"/>
        <end position="225"/>
    </location>
</feature>
<feature type="compositionally biased region" description="Gly residues" evidence="1">
    <location>
        <begin position="615"/>
        <end position="627"/>
    </location>
</feature>
<feature type="compositionally biased region" description="Low complexity" evidence="1">
    <location>
        <begin position="713"/>
        <end position="726"/>
    </location>
</feature>
<feature type="region of interest" description="Disordered" evidence="1">
    <location>
        <begin position="14"/>
        <end position="47"/>
    </location>
</feature>
<feature type="region of interest" description="Disordered" evidence="1">
    <location>
        <begin position="615"/>
        <end position="653"/>
    </location>
</feature>
<name>A0A9W6C194_9CHLO</name>
<reference evidence="2 3" key="1">
    <citation type="journal article" date="2023" name="Commun. Biol.">
        <title>Reorganization of the ancestral sex-determining regions during the evolution of trioecy in Pleodorina starrii.</title>
        <authorList>
            <person name="Takahashi K."/>
            <person name="Suzuki S."/>
            <person name="Kawai-Toyooka H."/>
            <person name="Yamamoto K."/>
            <person name="Hamaji T."/>
            <person name="Ootsuki R."/>
            <person name="Yamaguchi H."/>
            <person name="Kawachi M."/>
            <person name="Higashiyama T."/>
            <person name="Nozaki H."/>
        </authorList>
    </citation>
    <scope>NUCLEOTIDE SEQUENCE [LARGE SCALE GENOMIC DNA]</scope>
    <source>
        <strain evidence="2 3">NIES-4479</strain>
    </source>
</reference>
<comment type="caution">
    <text evidence="2">The sequence shown here is derived from an EMBL/GenBank/DDBJ whole genome shotgun (WGS) entry which is preliminary data.</text>
</comment>
<feature type="region of interest" description="Disordered" evidence="1">
    <location>
        <begin position="930"/>
        <end position="960"/>
    </location>
</feature>
<feature type="region of interest" description="Disordered" evidence="1">
    <location>
        <begin position="1386"/>
        <end position="1405"/>
    </location>
</feature>
<gene>
    <name evidence="2" type="primary">PLESTB003064</name>
    <name evidence="2" type="ORF">PLESTB_001836600</name>
</gene>
<evidence type="ECO:0000256" key="1">
    <source>
        <dbReference type="SAM" id="MobiDB-lite"/>
    </source>
</evidence>